<reference evidence="3" key="1">
    <citation type="submission" date="2017-02" db="UniProtKB">
        <authorList>
            <consortium name="WormBaseParasite"/>
        </authorList>
    </citation>
    <scope>IDENTIFICATION</scope>
</reference>
<name>A0A0M3JS95_ANISI</name>
<dbReference type="Proteomes" id="UP000267096">
    <property type="component" value="Unassembled WGS sequence"/>
</dbReference>
<accession>A0A0M3JS95</accession>
<proteinExistence type="predicted"/>
<dbReference type="AlphaFoldDB" id="A0A0M3JS95"/>
<evidence type="ECO:0000313" key="1">
    <source>
        <dbReference type="EMBL" id="VDK42884.1"/>
    </source>
</evidence>
<evidence type="ECO:0000313" key="2">
    <source>
        <dbReference type="Proteomes" id="UP000267096"/>
    </source>
</evidence>
<protein>
    <submittedName>
        <fullName evidence="1 3">Uncharacterized protein</fullName>
    </submittedName>
</protein>
<dbReference type="WBParaSite" id="ASIM_0001083001-mRNA-1">
    <property type="protein sequence ID" value="ASIM_0001083001-mRNA-1"/>
    <property type="gene ID" value="ASIM_0001083001"/>
</dbReference>
<sequence>MLIERAESRENKKERTVKRVERVLEEHWLRGEKDKTVARKSDEARGELGEAISWPEGFWRCREWETLEWDSGASVETFTGLGVEKEWMCCGNGMELLACLLPTCKYLTTIHPSIQPSIHRHRQQRRCIVFVRL</sequence>
<evidence type="ECO:0000313" key="3">
    <source>
        <dbReference type="WBParaSite" id="ASIM_0001083001-mRNA-1"/>
    </source>
</evidence>
<organism evidence="3">
    <name type="scientific">Anisakis simplex</name>
    <name type="common">Herring worm</name>
    <dbReference type="NCBI Taxonomy" id="6269"/>
    <lineage>
        <taxon>Eukaryota</taxon>
        <taxon>Metazoa</taxon>
        <taxon>Ecdysozoa</taxon>
        <taxon>Nematoda</taxon>
        <taxon>Chromadorea</taxon>
        <taxon>Rhabditida</taxon>
        <taxon>Spirurina</taxon>
        <taxon>Ascaridomorpha</taxon>
        <taxon>Ascaridoidea</taxon>
        <taxon>Anisakidae</taxon>
        <taxon>Anisakis</taxon>
        <taxon>Anisakis simplex complex</taxon>
    </lineage>
</organism>
<reference evidence="1 2" key="2">
    <citation type="submission" date="2018-11" db="EMBL/GenBank/DDBJ databases">
        <authorList>
            <consortium name="Pathogen Informatics"/>
        </authorList>
    </citation>
    <scope>NUCLEOTIDE SEQUENCE [LARGE SCALE GENOMIC DNA]</scope>
</reference>
<gene>
    <name evidence="1" type="ORF">ASIM_LOCUS10388</name>
</gene>
<dbReference type="EMBL" id="UYRR01030996">
    <property type="protein sequence ID" value="VDK42884.1"/>
    <property type="molecule type" value="Genomic_DNA"/>
</dbReference>
<keyword evidence="2" id="KW-1185">Reference proteome</keyword>